<keyword evidence="2" id="KW-0472">Membrane</keyword>
<dbReference type="InParanoid" id="K5XDA9"/>
<proteinExistence type="predicted"/>
<dbReference type="PANTHER" id="PTHR13947">
    <property type="entry name" value="GNAT FAMILY N-ACETYLTRANSFERASE"/>
    <property type="match status" value="1"/>
</dbReference>
<dbReference type="EMBL" id="JH930468">
    <property type="protein sequence ID" value="EKM61012.1"/>
    <property type="molecule type" value="Genomic_DNA"/>
</dbReference>
<organism evidence="3 4">
    <name type="scientific">Phanerochaete carnosa (strain HHB-10118-sp)</name>
    <name type="common">White-rot fungus</name>
    <name type="synonym">Peniophora carnosa</name>
    <dbReference type="NCBI Taxonomy" id="650164"/>
    <lineage>
        <taxon>Eukaryota</taxon>
        <taxon>Fungi</taxon>
        <taxon>Dikarya</taxon>
        <taxon>Basidiomycota</taxon>
        <taxon>Agaricomycotina</taxon>
        <taxon>Agaricomycetes</taxon>
        <taxon>Polyporales</taxon>
        <taxon>Phanerochaetaceae</taxon>
        <taxon>Phanerochaete</taxon>
    </lineage>
</organism>
<feature type="transmembrane region" description="Helical" evidence="2">
    <location>
        <begin position="73"/>
        <end position="92"/>
    </location>
</feature>
<dbReference type="KEGG" id="pco:PHACADRAFT_247306"/>
<dbReference type="RefSeq" id="XP_007390449.1">
    <property type="nucleotide sequence ID" value="XM_007390387.1"/>
</dbReference>
<keyword evidence="2" id="KW-1133">Transmembrane helix</keyword>
<protein>
    <recommendedName>
        <fullName evidence="5">N-acetyltransferase domain-containing protein</fullName>
    </recommendedName>
</protein>
<keyword evidence="1" id="KW-0808">Transferase</keyword>
<keyword evidence="2" id="KW-0812">Transmembrane</keyword>
<evidence type="ECO:0000313" key="4">
    <source>
        <dbReference type="Proteomes" id="UP000008370"/>
    </source>
</evidence>
<dbReference type="PANTHER" id="PTHR13947:SF37">
    <property type="entry name" value="LD18367P"/>
    <property type="match status" value="1"/>
</dbReference>
<dbReference type="InterPro" id="IPR050769">
    <property type="entry name" value="NAT_camello-type"/>
</dbReference>
<dbReference type="Proteomes" id="UP000008370">
    <property type="component" value="Unassembled WGS sequence"/>
</dbReference>
<evidence type="ECO:0000256" key="1">
    <source>
        <dbReference type="ARBA" id="ARBA00022679"/>
    </source>
</evidence>
<accession>K5XDA9</accession>
<gene>
    <name evidence="3" type="ORF">PHACADRAFT_247306</name>
</gene>
<sequence>MADKTAKIRPFQPGDADEKLFRFTVGKAQMEGLAVANRRSYIHPIFLAVWAALAAVLVQYLKWWPNPTLPWWTYLKPLPAFAAFLVPLMFIVDLQNRPSFEDEAQQVLHRQDMIDLQAYYSRSPSSGIWIFEYGSKFVGLLALDASLDAALDKTFSTNGTPAQNNAIKKQFSKKGTSQVATIRHFYVMEEYRAALAQEDLLHFAVSQAFTEDHKVKVIKGIDSDLDRWKEAAFTKCGFIVEKGLRSIGLFGWKVRSRGLTRERWQEIQKKAS</sequence>
<evidence type="ECO:0000256" key="2">
    <source>
        <dbReference type="SAM" id="Phobius"/>
    </source>
</evidence>
<evidence type="ECO:0008006" key="5">
    <source>
        <dbReference type="Google" id="ProtNLM"/>
    </source>
</evidence>
<dbReference type="AlphaFoldDB" id="K5XDA9"/>
<keyword evidence="4" id="KW-1185">Reference proteome</keyword>
<feature type="transmembrane region" description="Helical" evidence="2">
    <location>
        <begin position="41"/>
        <end position="61"/>
    </location>
</feature>
<dbReference type="GO" id="GO:0008080">
    <property type="term" value="F:N-acetyltransferase activity"/>
    <property type="evidence" value="ECO:0007669"/>
    <property type="project" value="InterPro"/>
</dbReference>
<evidence type="ECO:0000313" key="3">
    <source>
        <dbReference type="EMBL" id="EKM61012.1"/>
    </source>
</evidence>
<name>K5XDA9_PHACS</name>
<dbReference type="OrthoDB" id="2564232at2759"/>
<dbReference type="HOGENOM" id="CLU_084809_0_0_1"/>
<reference evidence="3 4" key="1">
    <citation type="journal article" date="2012" name="BMC Genomics">
        <title>Comparative genomics of the white-rot fungi, Phanerochaete carnosa and P. chrysosporium, to elucidate the genetic basis of the distinct wood types they colonize.</title>
        <authorList>
            <person name="Suzuki H."/>
            <person name="MacDonald J."/>
            <person name="Syed K."/>
            <person name="Salamov A."/>
            <person name="Hori C."/>
            <person name="Aerts A."/>
            <person name="Henrissat B."/>
            <person name="Wiebenga A."/>
            <person name="vanKuyk P.A."/>
            <person name="Barry K."/>
            <person name="Lindquist E."/>
            <person name="LaButti K."/>
            <person name="Lapidus A."/>
            <person name="Lucas S."/>
            <person name="Coutinho P."/>
            <person name="Gong Y."/>
            <person name="Samejima M."/>
            <person name="Mahadevan R."/>
            <person name="Abou-Zaid M."/>
            <person name="de Vries R.P."/>
            <person name="Igarashi K."/>
            <person name="Yadav J.S."/>
            <person name="Grigoriev I.V."/>
            <person name="Master E.R."/>
        </authorList>
    </citation>
    <scope>NUCLEOTIDE SEQUENCE [LARGE SCALE GENOMIC DNA]</scope>
    <source>
        <strain evidence="3 4">HHB-10118-sp</strain>
    </source>
</reference>
<dbReference type="GeneID" id="18914049"/>